<dbReference type="Proteomes" id="UP000177555">
    <property type="component" value="Unassembled WGS sequence"/>
</dbReference>
<gene>
    <name evidence="2" type="ORF">A2867_03465</name>
</gene>
<keyword evidence="1" id="KW-1133">Transmembrane helix</keyword>
<protein>
    <recommendedName>
        <fullName evidence="4">DUF4012 domain-containing protein</fullName>
    </recommendedName>
</protein>
<evidence type="ECO:0000256" key="1">
    <source>
        <dbReference type="SAM" id="Phobius"/>
    </source>
</evidence>
<accession>A0A1F5JK59</accession>
<comment type="caution">
    <text evidence="2">The sequence shown here is derived from an EMBL/GenBank/DDBJ whole genome shotgun (WGS) entry which is preliminary data.</text>
</comment>
<evidence type="ECO:0000313" key="2">
    <source>
        <dbReference type="EMBL" id="OGE28996.1"/>
    </source>
</evidence>
<evidence type="ECO:0008006" key="4">
    <source>
        <dbReference type="Google" id="ProtNLM"/>
    </source>
</evidence>
<feature type="transmembrane region" description="Helical" evidence="1">
    <location>
        <begin position="28"/>
        <end position="50"/>
    </location>
</feature>
<name>A0A1F5JK59_9BACT</name>
<dbReference type="AlphaFoldDB" id="A0A1F5JK59"/>
<dbReference type="Pfam" id="PF13196">
    <property type="entry name" value="DUF4012"/>
    <property type="match status" value="1"/>
</dbReference>
<evidence type="ECO:0000313" key="3">
    <source>
        <dbReference type="Proteomes" id="UP000177555"/>
    </source>
</evidence>
<reference evidence="2 3" key="1">
    <citation type="journal article" date="2016" name="Nat. Commun.">
        <title>Thousands of microbial genomes shed light on interconnected biogeochemical processes in an aquifer system.</title>
        <authorList>
            <person name="Anantharaman K."/>
            <person name="Brown C.T."/>
            <person name="Hug L.A."/>
            <person name="Sharon I."/>
            <person name="Castelle C.J."/>
            <person name="Probst A.J."/>
            <person name="Thomas B.C."/>
            <person name="Singh A."/>
            <person name="Wilkins M.J."/>
            <person name="Karaoz U."/>
            <person name="Brodie E.L."/>
            <person name="Williams K.H."/>
            <person name="Hubbard S.S."/>
            <person name="Banfield J.F."/>
        </authorList>
    </citation>
    <scope>NUCLEOTIDE SEQUENCE [LARGE SCALE GENOMIC DNA]</scope>
</reference>
<dbReference type="EMBL" id="MFCP01000012">
    <property type="protein sequence ID" value="OGE28996.1"/>
    <property type="molecule type" value="Genomic_DNA"/>
</dbReference>
<sequence length="627" mass="70146">MFVNLNRKLNLADKKYKRVGSGKGKRRLVVIVFIGIVALIIPSIFLFLGLRETTSHVKGLVAAYKSQQFDSLRRELTATKNGLQKANISLSFLFWLRIIPILGGYYSDAKGLVNAGVEELTALDRILSNLEGAKEELQFNGNQKSGPERVTQALNILNKSLPFLPQVEGNLTKAADSVKNIDTSKYPEKFKGKLVRKNLEVAKYFILGAEVAVKEGKAALVITPEALGIPKPKNYFLLFQNDKEIRPTGGFLTAYATLTINNGQVNASTSDDIYRLDEKLLNVCLTKICPLTPPAPIVKYLPEVSGKPRSAWSMRDSNISPDVPTAAKEFERMYQLLGEGLPYDGIIYIDSQVVEELIEVTGPIDVFGTTYSAEIDKRCNCPNVIYELESYAEIAAKGEKDRKAVLGVLMQQILARSVGADVEKLPQLAETIARLANHKHIIFYMHDDNTQKALAALNWTGQINSFDGDYLHINDSNFAGGKSNLYVEQTVTQEINPQKDGTVKKKIIVEYKNDQPFGIWLNGINRDYVRFYVPKGSQLLSSKGSESQVSTTQDLDKTVFEAFIQVRPQNTRKLEIEYSVPYNPEGKYMLMIQKQPGAKDFHYKIKLNGRGVADFDLEQDKEFNFSL</sequence>
<organism evidence="2 3">
    <name type="scientific">Candidatus Daviesbacteria bacterium RIFCSPHIGHO2_01_FULL_40_11</name>
    <dbReference type="NCBI Taxonomy" id="1797762"/>
    <lineage>
        <taxon>Bacteria</taxon>
        <taxon>Candidatus Daviesiibacteriota</taxon>
    </lineage>
</organism>
<keyword evidence="1" id="KW-0472">Membrane</keyword>
<proteinExistence type="predicted"/>
<dbReference type="InterPro" id="IPR025101">
    <property type="entry name" value="DUF4012"/>
</dbReference>
<keyword evidence="1" id="KW-0812">Transmembrane</keyword>